<feature type="region of interest" description="Disordered" evidence="2">
    <location>
        <begin position="201"/>
        <end position="220"/>
    </location>
</feature>
<evidence type="ECO:0008006" key="5">
    <source>
        <dbReference type="Google" id="ProtNLM"/>
    </source>
</evidence>
<reference evidence="3 4" key="1">
    <citation type="submission" date="2019-02" db="EMBL/GenBank/DDBJ databases">
        <title>Genome sequencing of the rare red list fungi Dentipellis fragilis.</title>
        <authorList>
            <person name="Buettner E."/>
            <person name="Kellner H."/>
        </authorList>
    </citation>
    <scope>NUCLEOTIDE SEQUENCE [LARGE SCALE GENOMIC DNA]</scope>
    <source>
        <strain evidence="3 4">DSM 105465</strain>
    </source>
</reference>
<feature type="compositionally biased region" description="Basic and acidic residues" evidence="2">
    <location>
        <begin position="202"/>
        <end position="214"/>
    </location>
</feature>
<dbReference type="OrthoDB" id="412788at2759"/>
<name>A0A4Y9Z672_9AGAM</name>
<organism evidence="3 4">
    <name type="scientific">Dentipellis fragilis</name>
    <dbReference type="NCBI Taxonomy" id="205917"/>
    <lineage>
        <taxon>Eukaryota</taxon>
        <taxon>Fungi</taxon>
        <taxon>Dikarya</taxon>
        <taxon>Basidiomycota</taxon>
        <taxon>Agaricomycotina</taxon>
        <taxon>Agaricomycetes</taxon>
        <taxon>Russulales</taxon>
        <taxon>Hericiaceae</taxon>
        <taxon>Dentipellis</taxon>
    </lineage>
</organism>
<feature type="region of interest" description="Disordered" evidence="2">
    <location>
        <begin position="60"/>
        <end position="86"/>
    </location>
</feature>
<evidence type="ECO:0000256" key="1">
    <source>
        <dbReference type="ARBA" id="ARBA00023604"/>
    </source>
</evidence>
<dbReference type="GO" id="GO:0016491">
    <property type="term" value="F:oxidoreductase activity"/>
    <property type="evidence" value="ECO:0007669"/>
    <property type="project" value="InterPro"/>
</dbReference>
<feature type="region of interest" description="Disordered" evidence="2">
    <location>
        <begin position="1"/>
        <end position="26"/>
    </location>
</feature>
<dbReference type="PANTHER" id="PTHR34598">
    <property type="entry name" value="BLL6449 PROTEIN"/>
    <property type="match status" value="1"/>
</dbReference>
<evidence type="ECO:0000313" key="3">
    <source>
        <dbReference type="EMBL" id="TFY68849.1"/>
    </source>
</evidence>
<protein>
    <recommendedName>
        <fullName evidence="5">7alpha-cephem-methoxylase P8 chain</fullName>
    </recommendedName>
</protein>
<dbReference type="NCBIfam" id="NF041278">
    <property type="entry name" value="CmcJ_NvfI_EfuI"/>
    <property type="match status" value="1"/>
</dbReference>
<evidence type="ECO:0000313" key="4">
    <source>
        <dbReference type="Proteomes" id="UP000298327"/>
    </source>
</evidence>
<comment type="similarity">
    <text evidence="1">Belongs to the asaB hydroxylase/desaturase family.</text>
</comment>
<dbReference type="STRING" id="205917.A0A4Y9Z672"/>
<dbReference type="PANTHER" id="PTHR34598:SF3">
    <property type="entry name" value="OXIDOREDUCTASE AN1597"/>
    <property type="match status" value="1"/>
</dbReference>
<accession>A0A4Y9Z672</accession>
<dbReference type="Proteomes" id="UP000298327">
    <property type="component" value="Unassembled WGS sequence"/>
</dbReference>
<dbReference type="InterPro" id="IPR044053">
    <property type="entry name" value="AsaB-like"/>
</dbReference>
<proteinExistence type="inferred from homology"/>
<keyword evidence="4" id="KW-1185">Reference proteome</keyword>
<evidence type="ECO:0000256" key="2">
    <source>
        <dbReference type="SAM" id="MobiDB-lite"/>
    </source>
</evidence>
<sequence length="364" mass="40639">MALTVMEKTKAGGGPAATLSRGSDPPYTGPTADIHILNWLRSHELAIYRPPFPLPVSITHNRPPRISTPTSHTLGTLTATPSTMSTTPEPAFVATSLSYFVPPADGSKPWQNINSDPASGKRVTNTSRAFHAVQIENLRGREAEPSLDKNGFEYFRKPAKHTSFASAQEIEAEYYPESIELLKQLTGANRVVIFDHTIRRRRPEDKEDTPEKRQPVQGVHVDQTTASAVARVHRHLPASDAPSLLEKRFQIINLWRPIHHPAYDFPLALCDYSTVDAERDLVPMTLKYPDRDGETFGVKFSEAHRWKYVRGMTPEEGVLIKCFDSVQDGNVAVLTPHTAFIDPSTPEDAPLRQSIELRALVFYD</sequence>
<feature type="compositionally biased region" description="Low complexity" evidence="2">
    <location>
        <begin position="76"/>
        <end position="86"/>
    </location>
</feature>
<gene>
    <name evidence="3" type="ORF">EVG20_g3384</name>
</gene>
<dbReference type="EMBL" id="SEOQ01000151">
    <property type="protein sequence ID" value="TFY68849.1"/>
    <property type="molecule type" value="Genomic_DNA"/>
</dbReference>
<dbReference type="AlphaFoldDB" id="A0A4Y9Z672"/>
<comment type="caution">
    <text evidence="3">The sequence shown here is derived from an EMBL/GenBank/DDBJ whole genome shotgun (WGS) entry which is preliminary data.</text>
</comment>